<keyword evidence="1" id="KW-0472">Membrane</keyword>
<feature type="transmembrane region" description="Helical" evidence="1">
    <location>
        <begin position="40"/>
        <end position="60"/>
    </location>
</feature>
<accession>W4VNC4</accession>
<keyword evidence="1" id="KW-1133">Transmembrane helix</keyword>
<feature type="transmembrane region" description="Helical" evidence="1">
    <location>
        <begin position="12"/>
        <end position="28"/>
    </location>
</feature>
<dbReference type="OrthoDB" id="2974577at2"/>
<proteinExistence type="predicted"/>
<dbReference type="Proteomes" id="UP000019102">
    <property type="component" value="Unassembled WGS sequence"/>
</dbReference>
<gene>
    <name evidence="2" type="ORF">JCM21714_3879</name>
</gene>
<comment type="caution">
    <text evidence="2">The sequence shown here is derived from an EMBL/GenBank/DDBJ whole genome shotgun (WGS) entry which is preliminary data.</text>
</comment>
<name>W4VNC4_9BACI</name>
<evidence type="ECO:0000256" key="1">
    <source>
        <dbReference type="SAM" id="Phobius"/>
    </source>
</evidence>
<sequence length="65" mass="7277">MEQHIETEGSKVGYYALMILSGFVLFITEGVSNLSDIKNYPLLIVVGLTFVIQPITAFIYSSIYK</sequence>
<keyword evidence="1" id="KW-0812">Transmembrane</keyword>
<evidence type="ECO:0000313" key="3">
    <source>
        <dbReference type="Proteomes" id="UP000019102"/>
    </source>
</evidence>
<dbReference type="AlphaFoldDB" id="W4VNC4"/>
<dbReference type="RefSeq" id="WP_052000751.1">
    <property type="nucleotide sequence ID" value="NZ_BAVS01000029.1"/>
</dbReference>
<evidence type="ECO:0000313" key="2">
    <source>
        <dbReference type="EMBL" id="GAE94697.1"/>
    </source>
</evidence>
<reference evidence="2 3" key="1">
    <citation type="journal article" date="2014" name="Genome Announc.">
        <title>Draft Genome Sequence of the Boron-Tolerant and Moderately Halotolerant Bacterium Gracilibacillus boraciitolerans JCM 21714T.</title>
        <authorList>
            <person name="Ahmed I."/>
            <person name="Oshima K."/>
            <person name="Suda W."/>
            <person name="Kitamura K."/>
            <person name="Iida T."/>
            <person name="Ohmori Y."/>
            <person name="Fujiwara T."/>
            <person name="Hattori M."/>
            <person name="Ohkuma M."/>
        </authorList>
    </citation>
    <scope>NUCLEOTIDE SEQUENCE [LARGE SCALE GENOMIC DNA]</scope>
    <source>
        <strain evidence="2 3">JCM 21714</strain>
    </source>
</reference>
<keyword evidence="3" id="KW-1185">Reference proteome</keyword>
<organism evidence="2 3">
    <name type="scientific">Gracilibacillus boraciitolerans JCM 21714</name>
    <dbReference type="NCBI Taxonomy" id="1298598"/>
    <lineage>
        <taxon>Bacteria</taxon>
        <taxon>Bacillati</taxon>
        <taxon>Bacillota</taxon>
        <taxon>Bacilli</taxon>
        <taxon>Bacillales</taxon>
        <taxon>Bacillaceae</taxon>
        <taxon>Gracilibacillus</taxon>
    </lineage>
</organism>
<dbReference type="eggNOG" id="ENOG50313ZC">
    <property type="taxonomic scope" value="Bacteria"/>
</dbReference>
<dbReference type="STRING" id="1298598.JCM21714_3879"/>
<dbReference type="EMBL" id="BAVS01000029">
    <property type="protein sequence ID" value="GAE94697.1"/>
    <property type="molecule type" value="Genomic_DNA"/>
</dbReference>
<protein>
    <submittedName>
        <fullName evidence="2">Uncharacterized protein</fullName>
    </submittedName>
</protein>